<gene>
    <name evidence="2" type="ORF">BJX67DRAFT_346553</name>
</gene>
<reference evidence="2 3" key="1">
    <citation type="submission" date="2024-07" db="EMBL/GenBank/DDBJ databases">
        <title>Section-level genome sequencing and comparative genomics of Aspergillus sections Usti and Cavernicolus.</title>
        <authorList>
            <consortium name="Lawrence Berkeley National Laboratory"/>
            <person name="Nybo J.L."/>
            <person name="Vesth T.C."/>
            <person name="Theobald S."/>
            <person name="Frisvad J.C."/>
            <person name="Larsen T.O."/>
            <person name="Kjaerboelling I."/>
            <person name="Rothschild-Mancinelli K."/>
            <person name="Lyhne E.K."/>
            <person name="Kogle M.E."/>
            <person name="Barry K."/>
            <person name="Clum A."/>
            <person name="Na H."/>
            <person name="Ledsgaard L."/>
            <person name="Lin J."/>
            <person name="Lipzen A."/>
            <person name="Kuo A."/>
            <person name="Riley R."/>
            <person name="Mondo S."/>
            <person name="Labutti K."/>
            <person name="Haridas S."/>
            <person name="Pangalinan J."/>
            <person name="Salamov A.A."/>
            <person name="Simmons B.A."/>
            <person name="Magnuson J.K."/>
            <person name="Chen J."/>
            <person name="Drula E."/>
            <person name="Henrissat B."/>
            <person name="Wiebenga A."/>
            <person name="Lubbers R.J."/>
            <person name="Gomes A.C."/>
            <person name="Macurrencykelacurrency M.R."/>
            <person name="Stajich J."/>
            <person name="Grigoriev I.V."/>
            <person name="Mortensen U.H."/>
            <person name="De Vries R.P."/>
            <person name="Baker S.E."/>
            <person name="Andersen M.R."/>
        </authorList>
    </citation>
    <scope>NUCLEOTIDE SEQUENCE [LARGE SCALE GENOMIC DNA]</scope>
    <source>
        <strain evidence="2 3">CBS 449.75</strain>
    </source>
</reference>
<evidence type="ECO:0000313" key="2">
    <source>
        <dbReference type="EMBL" id="KAL2870090.1"/>
    </source>
</evidence>
<accession>A0ABR4M033</accession>
<protein>
    <submittedName>
        <fullName evidence="2">Uncharacterized protein</fullName>
    </submittedName>
</protein>
<feature type="signal peptide" evidence="1">
    <location>
        <begin position="1"/>
        <end position="21"/>
    </location>
</feature>
<keyword evidence="3" id="KW-1185">Reference proteome</keyword>
<dbReference type="EMBL" id="JBFXLQ010000007">
    <property type="protein sequence ID" value="KAL2870090.1"/>
    <property type="molecule type" value="Genomic_DNA"/>
</dbReference>
<dbReference type="Proteomes" id="UP001610432">
    <property type="component" value="Unassembled WGS sequence"/>
</dbReference>
<sequence>MFIALLKKLICCVLQAQVAISQHPILNNFSYCLLMFVACFIYLESRYNHPMAPTRSHFSFQHIQHFLDESLTSPRGYLGSPSDGFSTSQTSQRGIEISNTPVESWFILGMGYSGGREMFLVNFLVNLHLMTVYSSEGRPLPIPRVLRVWSQSRPVSVVPARPHGD</sequence>
<dbReference type="RefSeq" id="XP_070889069.1">
    <property type="nucleotide sequence ID" value="XM_071028425.1"/>
</dbReference>
<evidence type="ECO:0000256" key="1">
    <source>
        <dbReference type="SAM" id="SignalP"/>
    </source>
</evidence>
<proteinExistence type="predicted"/>
<name>A0ABR4M033_9EURO</name>
<comment type="caution">
    <text evidence="2">The sequence shown here is derived from an EMBL/GenBank/DDBJ whole genome shotgun (WGS) entry which is preliminary data.</text>
</comment>
<dbReference type="GeneID" id="98143497"/>
<organism evidence="2 3">
    <name type="scientific">Aspergillus lucknowensis</name>
    <dbReference type="NCBI Taxonomy" id="176173"/>
    <lineage>
        <taxon>Eukaryota</taxon>
        <taxon>Fungi</taxon>
        <taxon>Dikarya</taxon>
        <taxon>Ascomycota</taxon>
        <taxon>Pezizomycotina</taxon>
        <taxon>Eurotiomycetes</taxon>
        <taxon>Eurotiomycetidae</taxon>
        <taxon>Eurotiales</taxon>
        <taxon>Aspergillaceae</taxon>
        <taxon>Aspergillus</taxon>
        <taxon>Aspergillus subgen. Nidulantes</taxon>
    </lineage>
</organism>
<evidence type="ECO:0000313" key="3">
    <source>
        <dbReference type="Proteomes" id="UP001610432"/>
    </source>
</evidence>
<feature type="chain" id="PRO_5045281029" evidence="1">
    <location>
        <begin position="22"/>
        <end position="165"/>
    </location>
</feature>
<keyword evidence="1" id="KW-0732">Signal</keyword>